<evidence type="ECO:0000256" key="4">
    <source>
        <dbReference type="SAM" id="MobiDB-lite"/>
    </source>
</evidence>
<keyword evidence="2" id="KW-0805">Transcription regulation</keyword>
<dbReference type="PANTHER" id="PTHR33388:SF19">
    <property type="entry name" value="SPOROCYTELESS-LIKE EAR-CONTAINING PROTEIN"/>
    <property type="match status" value="1"/>
</dbReference>
<comment type="caution">
    <text evidence="5">The sequence shown here is derived from an EMBL/GenBank/DDBJ whole genome shotgun (WGS) entry which is preliminary data.</text>
</comment>
<organism evidence="5 6">
    <name type="scientific">Ficus carica</name>
    <name type="common">Common fig</name>
    <dbReference type="NCBI Taxonomy" id="3494"/>
    <lineage>
        <taxon>Eukaryota</taxon>
        <taxon>Viridiplantae</taxon>
        <taxon>Streptophyta</taxon>
        <taxon>Embryophyta</taxon>
        <taxon>Tracheophyta</taxon>
        <taxon>Spermatophyta</taxon>
        <taxon>Magnoliopsida</taxon>
        <taxon>eudicotyledons</taxon>
        <taxon>Gunneridae</taxon>
        <taxon>Pentapetalae</taxon>
        <taxon>rosids</taxon>
        <taxon>fabids</taxon>
        <taxon>Rosales</taxon>
        <taxon>Moraceae</taxon>
        <taxon>Ficeae</taxon>
        <taxon>Ficus</taxon>
    </lineage>
</organism>
<proteinExistence type="predicted"/>
<evidence type="ECO:0000256" key="3">
    <source>
        <dbReference type="ARBA" id="ARBA00023163"/>
    </source>
</evidence>
<gene>
    <name evidence="5" type="ORF">TIFTF001_012806</name>
</gene>
<evidence type="ECO:0000313" key="6">
    <source>
        <dbReference type="Proteomes" id="UP001187192"/>
    </source>
</evidence>
<feature type="compositionally biased region" description="Basic and acidic residues" evidence="4">
    <location>
        <begin position="42"/>
        <end position="52"/>
    </location>
</feature>
<dbReference type="AlphaFoldDB" id="A0AA88D6L7"/>
<feature type="compositionally biased region" description="Low complexity" evidence="4">
    <location>
        <begin position="88"/>
        <end position="107"/>
    </location>
</feature>
<dbReference type="EMBL" id="BTGU01000016">
    <property type="protein sequence ID" value="GMN43617.1"/>
    <property type="molecule type" value="Genomic_DNA"/>
</dbReference>
<evidence type="ECO:0000256" key="2">
    <source>
        <dbReference type="ARBA" id="ARBA00023015"/>
    </source>
</evidence>
<feature type="region of interest" description="Disordered" evidence="4">
    <location>
        <begin position="1"/>
        <end position="62"/>
    </location>
</feature>
<keyword evidence="1" id="KW-0678">Repressor</keyword>
<evidence type="ECO:0000256" key="1">
    <source>
        <dbReference type="ARBA" id="ARBA00022491"/>
    </source>
</evidence>
<keyword evidence="3" id="KW-0804">Transcription</keyword>
<name>A0AA88D6L7_FICCA</name>
<dbReference type="PANTHER" id="PTHR33388">
    <property type="entry name" value="OS01G0212500 PROTEIN"/>
    <property type="match status" value="1"/>
</dbReference>
<dbReference type="Proteomes" id="UP001187192">
    <property type="component" value="Unassembled WGS sequence"/>
</dbReference>
<evidence type="ECO:0000313" key="5">
    <source>
        <dbReference type="EMBL" id="GMN43617.1"/>
    </source>
</evidence>
<feature type="region of interest" description="Disordered" evidence="4">
    <location>
        <begin position="303"/>
        <end position="359"/>
    </location>
</feature>
<feature type="region of interest" description="Disordered" evidence="4">
    <location>
        <begin position="83"/>
        <end position="118"/>
    </location>
</feature>
<accession>A0AA88D6L7</accession>
<feature type="compositionally biased region" description="Polar residues" evidence="4">
    <location>
        <begin position="108"/>
        <end position="118"/>
    </location>
</feature>
<dbReference type="GO" id="GO:0003700">
    <property type="term" value="F:DNA-binding transcription factor activity"/>
    <property type="evidence" value="ECO:0007669"/>
    <property type="project" value="InterPro"/>
</dbReference>
<sequence length="359" mass="39457">MCSTNNGSDDGGGGEGSYGLSSTSKKPPKRQRVPKRGPGVAELEKILREQEKISSSSSAHIPYFHHMSRPHIDGHFLRMPSTSSPLASMSTTNPSSYSSSLGTSTTTPVPNSNYGSANESTNVENALVRRCIDGELLPEREFFRVAWAADEGKSEEGGTPLPSRPVTEMKQHCENPTSMVVGLKRPALPSSDNNIPPICDYPVPQVPSHRHRPDQPTTSFNHGIGYNPNLTKPTPRDAKWDIPPVESNYLPNYNTELHGPPDGNFFRFLNSPGTAAFSPPFQTLQLQLPKFDHIIPFQGSIKESNQSPKFAEPDDQNKPFYSFLPSKEPSKETLQDLSIERGDKDEDDGIDLNLKLSTS</sequence>
<dbReference type="InterPro" id="IPR040356">
    <property type="entry name" value="SPEAR"/>
</dbReference>
<reference evidence="5" key="1">
    <citation type="submission" date="2023-07" db="EMBL/GenBank/DDBJ databases">
        <title>draft genome sequence of fig (Ficus carica).</title>
        <authorList>
            <person name="Takahashi T."/>
            <person name="Nishimura K."/>
        </authorList>
    </citation>
    <scope>NUCLEOTIDE SEQUENCE</scope>
</reference>
<feature type="region of interest" description="Disordered" evidence="4">
    <location>
        <begin position="206"/>
        <end position="237"/>
    </location>
</feature>
<protein>
    <submittedName>
        <fullName evidence="5">Uncharacterized protein</fullName>
    </submittedName>
</protein>
<feature type="compositionally biased region" description="Basic residues" evidence="4">
    <location>
        <begin position="26"/>
        <end position="35"/>
    </location>
</feature>
<keyword evidence="6" id="KW-1185">Reference proteome</keyword>
<feature type="compositionally biased region" description="Basic and acidic residues" evidence="4">
    <location>
        <begin position="328"/>
        <end position="344"/>
    </location>
</feature>